<dbReference type="EMBL" id="CM017691">
    <property type="protein sequence ID" value="TYH21690.1"/>
    <property type="molecule type" value="Genomic_DNA"/>
</dbReference>
<dbReference type="InterPro" id="IPR002401">
    <property type="entry name" value="Cyt_P450_E_grp-I"/>
</dbReference>
<organism evidence="10 11">
    <name type="scientific">Gossypium darwinii</name>
    <name type="common">Darwin's cotton</name>
    <name type="synonym">Gossypium barbadense var. darwinii</name>
    <dbReference type="NCBI Taxonomy" id="34276"/>
    <lineage>
        <taxon>Eukaryota</taxon>
        <taxon>Viridiplantae</taxon>
        <taxon>Streptophyta</taxon>
        <taxon>Embryophyta</taxon>
        <taxon>Tracheophyta</taxon>
        <taxon>Spermatophyta</taxon>
        <taxon>Magnoliopsida</taxon>
        <taxon>eudicotyledons</taxon>
        <taxon>Gunneridae</taxon>
        <taxon>Pentapetalae</taxon>
        <taxon>rosids</taxon>
        <taxon>malvids</taxon>
        <taxon>Malvales</taxon>
        <taxon>Malvaceae</taxon>
        <taxon>Malvoideae</taxon>
        <taxon>Gossypium</taxon>
    </lineage>
</organism>
<dbReference type="GO" id="GO:0020037">
    <property type="term" value="F:heme binding"/>
    <property type="evidence" value="ECO:0007669"/>
    <property type="project" value="InterPro"/>
</dbReference>
<dbReference type="FunFam" id="1.10.630.10:FF:000126">
    <property type="entry name" value="Predicted protein"/>
    <property type="match status" value="1"/>
</dbReference>
<dbReference type="GO" id="GO:0016705">
    <property type="term" value="F:oxidoreductase activity, acting on paired donors, with incorporation or reduction of molecular oxygen"/>
    <property type="evidence" value="ECO:0007669"/>
    <property type="project" value="InterPro"/>
</dbReference>
<dbReference type="AlphaFoldDB" id="A0A5D2GVM4"/>
<dbReference type="InterPro" id="IPR001128">
    <property type="entry name" value="Cyt_P450"/>
</dbReference>
<protein>
    <recommendedName>
        <fullName evidence="12">Cytochrome P450</fullName>
    </recommendedName>
</protein>
<evidence type="ECO:0000256" key="8">
    <source>
        <dbReference type="PIRSR" id="PIRSR602401-1"/>
    </source>
</evidence>
<keyword evidence="6 8" id="KW-0408">Iron</keyword>
<dbReference type="Pfam" id="PF00067">
    <property type="entry name" value="p450"/>
    <property type="match status" value="1"/>
</dbReference>
<dbReference type="PANTHER" id="PTHR47955:SF8">
    <property type="entry name" value="CYTOCHROME P450 71D11-LIKE"/>
    <property type="match status" value="1"/>
</dbReference>
<name>A0A5D2GVM4_GOSDA</name>
<evidence type="ECO:0000256" key="3">
    <source>
        <dbReference type="ARBA" id="ARBA00022617"/>
    </source>
</evidence>
<comment type="similarity">
    <text evidence="2 9">Belongs to the cytochrome P450 family.</text>
</comment>
<dbReference type="CDD" id="cd11072">
    <property type="entry name" value="CYP71-like"/>
    <property type="match status" value="1"/>
</dbReference>
<dbReference type="InterPro" id="IPR036396">
    <property type="entry name" value="Cyt_P450_sf"/>
</dbReference>
<keyword evidence="5 9" id="KW-0560">Oxidoreductase</keyword>
<dbReference type="Gene3D" id="1.10.630.10">
    <property type="entry name" value="Cytochrome P450"/>
    <property type="match status" value="1"/>
</dbReference>
<evidence type="ECO:0000256" key="1">
    <source>
        <dbReference type="ARBA" id="ARBA00001971"/>
    </source>
</evidence>
<sequence length="471" mass="52643">MELQISLFQLLITFFLVLFVAAITSIRKSKARNLTQGLIPGPRKLPLIGNMHQLAGPRLPHRTLRDLATKYGAIMHLQLGQISTVVVSSAEMAKETMKTHDVVFANRPVLASANIITYGNLRKICTLELLNATRVASFQSIREEEVLNLVETIKSNEGSAVNLSHKVFSLSYGITARAAFGKKCKDQDAFISIVTEETKVNSGFFVSEFFPSLKFLDTVLGLKHKVEKIHGEADMILGNIVNDHKESRTKDRSKDENKENLVDDIFSAGSETSAGAVEWALSEMIKNPRVMTKAQAEVRQVFQGKGNVDETGIHQLKYLKCVIKETLRLHPVIPLLIPIESMKNCVVNGFEIPAKTRVIVNAWAIGRDSNHWVKPEKFEPERFVNSSVDFIGTNFEFIPFGAGRRVCPGILFALPTVELPLAQLFFHFDWKLPRGMKQEDIDMTEVFGVSVRRKNDLVLVPSLYHASTTVA</sequence>
<dbReference type="PANTHER" id="PTHR47955">
    <property type="entry name" value="CYTOCHROME P450 FAMILY 71 PROTEIN"/>
    <property type="match status" value="1"/>
</dbReference>
<comment type="cofactor">
    <cofactor evidence="1 8">
        <name>heme</name>
        <dbReference type="ChEBI" id="CHEBI:30413"/>
    </cofactor>
</comment>
<reference evidence="10 11" key="1">
    <citation type="submission" date="2019-06" db="EMBL/GenBank/DDBJ databases">
        <title>WGS assembly of Gossypium darwinii.</title>
        <authorList>
            <person name="Chen Z.J."/>
            <person name="Sreedasyam A."/>
            <person name="Ando A."/>
            <person name="Song Q."/>
            <person name="De L."/>
            <person name="Hulse-Kemp A."/>
            <person name="Ding M."/>
            <person name="Ye W."/>
            <person name="Kirkbride R."/>
            <person name="Jenkins J."/>
            <person name="Plott C."/>
            <person name="Lovell J."/>
            <person name="Lin Y.-M."/>
            <person name="Vaughn R."/>
            <person name="Liu B."/>
            <person name="Li W."/>
            <person name="Simpson S."/>
            <person name="Scheffler B."/>
            <person name="Saski C."/>
            <person name="Grover C."/>
            <person name="Hu G."/>
            <person name="Conover J."/>
            <person name="Carlson J."/>
            <person name="Shu S."/>
            <person name="Boston L."/>
            <person name="Williams M."/>
            <person name="Peterson D."/>
            <person name="Mcgee K."/>
            <person name="Jones D."/>
            <person name="Wendel J."/>
            <person name="Stelly D."/>
            <person name="Grimwood J."/>
            <person name="Schmutz J."/>
        </authorList>
    </citation>
    <scope>NUCLEOTIDE SEQUENCE [LARGE SCALE GENOMIC DNA]</scope>
    <source>
        <strain evidence="10">1808015.09</strain>
    </source>
</reference>
<evidence type="ECO:0008006" key="12">
    <source>
        <dbReference type="Google" id="ProtNLM"/>
    </source>
</evidence>
<keyword evidence="4 8" id="KW-0479">Metal-binding</keyword>
<evidence type="ECO:0000256" key="7">
    <source>
        <dbReference type="ARBA" id="ARBA00023033"/>
    </source>
</evidence>
<dbReference type="SUPFAM" id="SSF48264">
    <property type="entry name" value="Cytochrome P450"/>
    <property type="match status" value="1"/>
</dbReference>
<dbReference type="GO" id="GO:0004497">
    <property type="term" value="F:monooxygenase activity"/>
    <property type="evidence" value="ECO:0007669"/>
    <property type="project" value="UniProtKB-KW"/>
</dbReference>
<feature type="binding site" description="axial binding residue" evidence="8">
    <location>
        <position position="407"/>
    </location>
    <ligand>
        <name>heme</name>
        <dbReference type="ChEBI" id="CHEBI:30413"/>
    </ligand>
    <ligandPart>
        <name>Fe</name>
        <dbReference type="ChEBI" id="CHEBI:18248"/>
    </ligandPart>
</feature>
<evidence type="ECO:0000256" key="6">
    <source>
        <dbReference type="ARBA" id="ARBA00023004"/>
    </source>
</evidence>
<keyword evidence="11" id="KW-1185">Reference proteome</keyword>
<dbReference type="PROSITE" id="PS00086">
    <property type="entry name" value="CYTOCHROME_P450"/>
    <property type="match status" value="1"/>
</dbReference>
<evidence type="ECO:0000313" key="10">
    <source>
        <dbReference type="EMBL" id="TYH21690.1"/>
    </source>
</evidence>
<accession>A0A5D2GVM4</accession>
<gene>
    <name evidence="10" type="ORF">ES288_A04G065700v1</name>
</gene>
<dbReference type="InterPro" id="IPR017972">
    <property type="entry name" value="Cyt_P450_CS"/>
</dbReference>
<keyword evidence="7 9" id="KW-0503">Monooxygenase</keyword>
<keyword evidence="3 8" id="KW-0349">Heme</keyword>
<dbReference type="PRINTS" id="PR00463">
    <property type="entry name" value="EP450I"/>
</dbReference>
<dbReference type="Proteomes" id="UP000323506">
    <property type="component" value="Chromosome A04"/>
</dbReference>
<proteinExistence type="inferred from homology"/>
<evidence type="ECO:0000256" key="4">
    <source>
        <dbReference type="ARBA" id="ARBA00022723"/>
    </source>
</evidence>
<dbReference type="PRINTS" id="PR00385">
    <property type="entry name" value="P450"/>
</dbReference>
<evidence type="ECO:0000256" key="9">
    <source>
        <dbReference type="RuleBase" id="RU000461"/>
    </source>
</evidence>
<evidence type="ECO:0000256" key="2">
    <source>
        <dbReference type="ARBA" id="ARBA00010617"/>
    </source>
</evidence>
<evidence type="ECO:0000313" key="11">
    <source>
        <dbReference type="Proteomes" id="UP000323506"/>
    </source>
</evidence>
<evidence type="ECO:0000256" key="5">
    <source>
        <dbReference type="ARBA" id="ARBA00023002"/>
    </source>
</evidence>
<dbReference type="GO" id="GO:0005506">
    <property type="term" value="F:iron ion binding"/>
    <property type="evidence" value="ECO:0007669"/>
    <property type="project" value="InterPro"/>
</dbReference>